<feature type="region of interest" description="Disordered" evidence="1">
    <location>
        <begin position="169"/>
        <end position="195"/>
    </location>
</feature>
<dbReference type="Proteomes" id="UP000243797">
    <property type="component" value="Unassembled WGS sequence"/>
</dbReference>
<keyword evidence="3" id="KW-1185">Reference proteome</keyword>
<protein>
    <submittedName>
        <fullName evidence="2">Uncharacterized protein</fullName>
    </submittedName>
</protein>
<dbReference type="EMBL" id="NKHZ01000068">
    <property type="protein sequence ID" value="PNS15827.1"/>
    <property type="molecule type" value="Genomic_DNA"/>
</dbReference>
<evidence type="ECO:0000256" key="1">
    <source>
        <dbReference type="SAM" id="MobiDB-lite"/>
    </source>
</evidence>
<dbReference type="AlphaFoldDB" id="A0A2K1QL04"/>
<reference evidence="2 3" key="1">
    <citation type="submission" date="2017-06" db="EMBL/GenBank/DDBJ databases">
        <title>Draft genome sequence of a variant of Elsinoe murrayae.</title>
        <authorList>
            <person name="Cheng Q."/>
        </authorList>
    </citation>
    <scope>NUCLEOTIDE SEQUENCE [LARGE SCALE GENOMIC DNA]</scope>
    <source>
        <strain evidence="2 3">CQ-2017a</strain>
    </source>
</reference>
<dbReference type="InParanoid" id="A0A2K1QL04"/>
<evidence type="ECO:0000313" key="3">
    <source>
        <dbReference type="Proteomes" id="UP000243797"/>
    </source>
</evidence>
<sequence length="269" mass="29108">MTPSSSKKRSRDVEDDFDLTTQSLGKKSRCSGPADSPLSASTGKAQWHFLQSPLGRARTARSDRDDTDTANVSEVDSTTDDSMDLDLRDESLSWSPNSAGRITANSTQSGTSDPSVISITQQQSTSHPSIEILVKPTRPKPCPLQSSSHMASEHAFRPKAHELIVGSSEKAVTDRMPSPMEDDEPHTPTTAAGSQLSLLSVNDMDVDSGSTTPVRQGAETGSFIRKQRQRSGAFISSADVAKRIQFGYRADCEKCRNKVPGHMNHFLGT</sequence>
<feature type="region of interest" description="Disordered" evidence="1">
    <location>
        <begin position="1"/>
        <end position="115"/>
    </location>
</feature>
<name>A0A2K1QL04_9PEZI</name>
<dbReference type="STRING" id="2082308.A0A2K1QL04"/>
<feature type="compositionally biased region" description="Polar residues" evidence="1">
    <location>
        <begin position="94"/>
        <end position="115"/>
    </location>
</feature>
<evidence type="ECO:0000313" key="2">
    <source>
        <dbReference type="EMBL" id="PNS15827.1"/>
    </source>
</evidence>
<proteinExistence type="predicted"/>
<gene>
    <name evidence="2" type="ORF">CAC42_4279</name>
</gene>
<feature type="compositionally biased region" description="Basic residues" evidence="1">
    <location>
        <begin position="1"/>
        <end position="10"/>
    </location>
</feature>
<accession>A0A2K1QL04</accession>
<dbReference type="OrthoDB" id="2446291at2759"/>
<organism evidence="2 3">
    <name type="scientific">Sphaceloma murrayae</name>
    <dbReference type="NCBI Taxonomy" id="2082308"/>
    <lineage>
        <taxon>Eukaryota</taxon>
        <taxon>Fungi</taxon>
        <taxon>Dikarya</taxon>
        <taxon>Ascomycota</taxon>
        <taxon>Pezizomycotina</taxon>
        <taxon>Dothideomycetes</taxon>
        <taxon>Dothideomycetidae</taxon>
        <taxon>Myriangiales</taxon>
        <taxon>Elsinoaceae</taxon>
        <taxon>Sphaceloma</taxon>
    </lineage>
</organism>
<comment type="caution">
    <text evidence="2">The sequence shown here is derived from an EMBL/GenBank/DDBJ whole genome shotgun (WGS) entry which is preliminary data.</text>
</comment>